<evidence type="ECO:0000313" key="2">
    <source>
        <dbReference type="Proteomes" id="UP000005837"/>
    </source>
</evidence>
<proteinExistence type="predicted"/>
<evidence type="ECO:0000313" key="1">
    <source>
        <dbReference type="EMBL" id="EEG22757.1"/>
    </source>
</evidence>
<name>C0DYU1_EIKCO</name>
<dbReference type="Proteomes" id="UP000005837">
    <property type="component" value="Unassembled WGS sequence"/>
</dbReference>
<dbReference type="AlphaFoldDB" id="C0DYU1"/>
<organism evidence="1 2">
    <name type="scientific">Eikenella corrodens ATCC 23834</name>
    <dbReference type="NCBI Taxonomy" id="546274"/>
    <lineage>
        <taxon>Bacteria</taxon>
        <taxon>Pseudomonadati</taxon>
        <taxon>Pseudomonadota</taxon>
        <taxon>Betaproteobacteria</taxon>
        <taxon>Neisseriales</taxon>
        <taxon>Neisseriaceae</taxon>
        <taxon>Eikenella</taxon>
    </lineage>
</organism>
<comment type="caution">
    <text evidence="1">The sequence shown here is derived from an EMBL/GenBank/DDBJ whole genome shotgun (WGS) entry which is preliminary data.</text>
</comment>
<dbReference type="EMBL" id="ACEA01000059">
    <property type="protein sequence ID" value="EEG22757.1"/>
    <property type="molecule type" value="Genomic_DNA"/>
</dbReference>
<protein>
    <submittedName>
        <fullName evidence="1">Uncharacterized protein</fullName>
    </submittedName>
</protein>
<dbReference type="HOGENOM" id="CLU_3269372_0_0_4"/>
<reference evidence="1 2" key="1">
    <citation type="submission" date="2009-01" db="EMBL/GenBank/DDBJ databases">
        <authorList>
            <person name="Fulton L."/>
            <person name="Clifton S."/>
            <person name="Chinwalla A.T."/>
            <person name="Mitreva M."/>
            <person name="Sodergren E."/>
            <person name="Weinstock G."/>
            <person name="Clifton S."/>
            <person name="Dooling D.J."/>
            <person name="Fulton B."/>
            <person name="Minx P."/>
            <person name="Pepin K.H."/>
            <person name="Johnson M."/>
            <person name="Bhonagiri V."/>
            <person name="Nash W.E."/>
            <person name="Mardis E.R."/>
            <person name="Wilson R.K."/>
        </authorList>
    </citation>
    <scope>NUCLEOTIDE SEQUENCE [LARGE SCALE GENOMIC DNA]</scope>
    <source>
        <strain evidence="1 2">ATCC 23834</strain>
    </source>
</reference>
<sequence length="41" mass="4572">MKIPPESPAVFLLAGWIDGDKFQVAFVVLERLPENMWANAA</sequence>
<accession>C0DYU1</accession>
<gene>
    <name evidence="1" type="ORF">EIKCOROL_02557</name>
</gene>